<name>A0A9Q1RRD3_9SOLA</name>
<evidence type="ECO:0000256" key="1">
    <source>
        <dbReference type="SAM" id="MobiDB-lite"/>
    </source>
</evidence>
<evidence type="ECO:0000313" key="2">
    <source>
        <dbReference type="EMBL" id="KAJ8567976.1"/>
    </source>
</evidence>
<reference evidence="3" key="1">
    <citation type="journal article" date="2023" name="Proc. Natl. Acad. Sci. U.S.A.">
        <title>Genomic and structural basis for evolution of tropane alkaloid biosynthesis.</title>
        <authorList>
            <person name="Wanga Y.-J."/>
            <person name="Taina T."/>
            <person name="Yua J.-Y."/>
            <person name="Lia J."/>
            <person name="Xua B."/>
            <person name="Chenc J."/>
            <person name="D'Auriad J.C."/>
            <person name="Huanga J.-P."/>
            <person name="Huanga S.-X."/>
        </authorList>
    </citation>
    <scope>NUCLEOTIDE SEQUENCE [LARGE SCALE GENOMIC DNA]</scope>
    <source>
        <strain evidence="3">cv. KIB-2019</strain>
    </source>
</reference>
<dbReference type="Proteomes" id="UP001152561">
    <property type="component" value="Unassembled WGS sequence"/>
</dbReference>
<dbReference type="EMBL" id="JAJAGQ010000003">
    <property type="protein sequence ID" value="KAJ8567976.1"/>
    <property type="molecule type" value="Genomic_DNA"/>
</dbReference>
<organism evidence="2 3">
    <name type="scientific">Anisodus acutangulus</name>
    <dbReference type="NCBI Taxonomy" id="402998"/>
    <lineage>
        <taxon>Eukaryota</taxon>
        <taxon>Viridiplantae</taxon>
        <taxon>Streptophyta</taxon>
        <taxon>Embryophyta</taxon>
        <taxon>Tracheophyta</taxon>
        <taxon>Spermatophyta</taxon>
        <taxon>Magnoliopsida</taxon>
        <taxon>eudicotyledons</taxon>
        <taxon>Gunneridae</taxon>
        <taxon>Pentapetalae</taxon>
        <taxon>asterids</taxon>
        <taxon>lamiids</taxon>
        <taxon>Solanales</taxon>
        <taxon>Solanaceae</taxon>
        <taxon>Solanoideae</taxon>
        <taxon>Hyoscyameae</taxon>
        <taxon>Anisodus</taxon>
    </lineage>
</organism>
<keyword evidence="3" id="KW-1185">Reference proteome</keyword>
<protein>
    <submittedName>
        <fullName evidence="2">Uncharacterized protein</fullName>
    </submittedName>
</protein>
<evidence type="ECO:0000313" key="3">
    <source>
        <dbReference type="Proteomes" id="UP001152561"/>
    </source>
</evidence>
<gene>
    <name evidence="2" type="ORF">K7X08_020698</name>
</gene>
<feature type="region of interest" description="Disordered" evidence="1">
    <location>
        <begin position="47"/>
        <end position="69"/>
    </location>
</feature>
<accession>A0A9Q1RRD3</accession>
<comment type="caution">
    <text evidence="2">The sequence shown here is derived from an EMBL/GenBank/DDBJ whole genome shotgun (WGS) entry which is preliminary data.</text>
</comment>
<feature type="compositionally biased region" description="Polar residues" evidence="1">
    <location>
        <begin position="1"/>
        <end position="14"/>
    </location>
</feature>
<proteinExistence type="predicted"/>
<dbReference type="AlphaFoldDB" id="A0A9Q1RRD3"/>
<feature type="region of interest" description="Disordered" evidence="1">
    <location>
        <begin position="1"/>
        <end position="23"/>
    </location>
</feature>
<sequence length="69" mass="7660">MKVNHLLNSPNPEFSGSAGGSSDLRCLSDRRFPINIVGSNRKVEVEERASEVEEEEKLQWGSPPLYSVS</sequence>